<proteinExistence type="predicted"/>
<keyword evidence="3" id="KW-1185">Reference proteome</keyword>
<comment type="caution">
    <text evidence="2">The sequence shown here is derived from an EMBL/GenBank/DDBJ whole genome shotgun (WGS) entry which is preliminary data.</text>
</comment>
<accession>A0A4Q9KDK7</accession>
<dbReference type="AlphaFoldDB" id="A0A4Q9KDK7"/>
<evidence type="ECO:0000313" key="3">
    <source>
        <dbReference type="Proteomes" id="UP000292373"/>
    </source>
</evidence>
<evidence type="ECO:0000313" key="2">
    <source>
        <dbReference type="EMBL" id="TBT83193.1"/>
    </source>
</evidence>
<feature type="transmembrane region" description="Helical" evidence="1">
    <location>
        <begin position="107"/>
        <end position="123"/>
    </location>
</feature>
<feature type="transmembrane region" description="Helical" evidence="1">
    <location>
        <begin position="81"/>
        <end position="101"/>
    </location>
</feature>
<dbReference type="EMBL" id="SDMQ01000013">
    <property type="protein sequence ID" value="TBT83193.1"/>
    <property type="molecule type" value="Genomic_DNA"/>
</dbReference>
<evidence type="ECO:0000256" key="1">
    <source>
        <dbReference type="SAM" id="Phobius"/>
    </source>
</evidence>
<keyword evidence="1" id="KW-1133">Transmembrane helix</keyword>
<protein>
    <submittedName>
        <fullName evidence="2">Uncharacterized protein</fullName>
    </submittedName>
</protein>
<reference evidence="2 3" key="1">
    <citation type="submission" date="2019-01" db="EMBL/GenBank/DDBJ databases">
        <title>Lactibacter flavus gen. nov., sp. nov., a novel bacterium of the family Propionibacteriaceae isolated from raw milk and dairy products.</title>
        <authorList>
            <person name="Huptas C."/>
            <person name="Wenning M."/>
            <person name="Breitenwieser F."/>
            <person name="Doll E."/>
            <person name="Von Neubeck M."/>
            <person name="Busse H.-J."/>
            <person name="Scherer S."/>
        </authorList>
    </citation>
    <scope>NUCLEOTIDE SEQUENCE [LARGE SCALE GENOMIC DNA]</scope>
    <source>
        <strain evidence="2 3">KCTC 33808</strain>
    </source>
</reference>
<keyword evidence="1" id="KW-0472">Membrane</keyword>
<feature type="transmembrane region" description="Helical" evidence="1">
    <location>
        <begin position="49"/>
        <end position="69"/>
    </location>
</feature>
<gene>
    <name evidence="2" type="ORF">ET989_12005</name>
</gene>
<name>A0A4Q9KDK7_9ACTN</name>
<organism evidence="2 3">
    <name type="scientific">Propioniciclava sinopodophylli</name>
    <dbReference type="NCBI Taxonomy" id="1837344"/>
    <lineage>
        <taxon>Bacteria</taxon>
        <taxon>Bacillati</taxon>
        <taxon>Actinomycetota</taxon>
        <taxon>Actinomycetes</taxon>
        <taxon>Propionibacteriales</taxon>
        <taxon>Propionibacteriaceae</taxon>
        <taxon>Propioniciclava</taxon>
    </lineage>
</organism>
<dbReference type="RefSeq" id="WP_131169295.1">
    <property type="nucleotide sequence ID" value="NZ_SDMQ01000013.1"/>
</dbReference>
<dbReference type="Proteomes" id="UP000292373">
    <property type="component" value="Unassembled WGS sequence"/>
</dbReference>
<keyword evidence="1" id="KW-0812">Transmembrane</keyword>
<sequence>MRTPTAIDAMARWLVFTLAGVGLFAIIPGSSFAAPAFASTRWLFALHPVQWVGVVMIVLAWLLFVVHIVRLGVAWGRDAAVVTLAVASLLSIGASVGVLLLGSLASVVATLAVVIVVNVALCVRIDVLARRVTTCPATGKVVEAVTA</sequence>